<dbReference type="InterPro" id="IPR023827">
    <property type="entry name" value="Peptidase_S8_Asp-AS"/>
</dbReference>
<dbReference type="Pfam" id="PF00082">
    <property type="entry name" value="Peptidase_S8"/>
    <property type="match status" value="1"/>
</dbReference>
<feature type="active site" description="Charge relay system" evidence="5 6">
    <location>
        <position position="436"/>
    </location>
</feature>
<evidence type="ECO:0000256" key="2">
    <source>
        <dbReference type="ARBA" id="ARBA00022670"/>
    </source>
</evidence>
<evidence type="ECO:0000256" key="1">
    <source>
        <dbReference type="ARBA" id="ARBA00011073"/>
    </source>
</evidence>
<dbReference type="InterPro" id="IPR050131">
    <property type="entry name" value="Peptidase_S8_subtilisin-like"/>
</dbReference>
<evidence type="ECO:0000256" key="7">
    <source>
        <dbReference type="SAM" id="MobiDB-lite"/>
    </source>
</evidence>
<dbReference type="Gene3D" id="2.60.40.10">
    <property type="entry name" value="Immunoglobulins"/>
    <property type="match status" value="1"/>
</dbReference>
<dbReference type="InterPro" id="IPR000209">
    <property type="entry name" value="Peptidase_S8/S53_dom"/>
</dbReference>
<dbReference type="Proteomes" id="UP001596395">
    <property type="component" value="Unassembled WGS sequence"/>
</dbReference>
<dbReference type="PANTHER" id="PTHR43806:SF11">
    <property type="entry name" value="CEREVISIN-RELATED"/>
    <property type="match status" value="1"/>
</dbReference>
<evidence type="ECO:0000256" key="5">
    <source>
        <dbReference type="PIRSR" id="PIRSR615500-1"/>
    </source>
</evidence>
<evidence type="ECO:0000256" key="8">
    <source>
        <dbReference type="SAM" id="Phobius"/>
    </source>
</evidence>
<keyword evidence="11" id="KW-1185">Reference proteome</keyword>
<dbReference type="AlphaFoldDB" id="A0ABD5V8Z3"/>
<comment type="caution">
    <text evidence="10">The sequence shown here is derived from an EMBL/GenBank/DDBJ whole genome shotgun (WGS) entry which is preliminary data.</text>
</comment>
<feature type="region of interest" description="Disordered" evidence="7">
    <location>
        <begin position="1144"/>
        <end position="1186"/>
    </location>
</feature>
<evidence type="ECO:0000256" key="4">
    <source>
        <dbReference type="ARBA" id="ARBA00022825"/>
    </source>
</evidence>
<dbReference type="GO" id="GO:0006508">
    <property type="term" value="P:proteolysis"/>
    <property type="evidence" value="ECO:0007669"/>
    <property type="project" value="UniProtKB-KW"/>
</dbReference>
<dbReference type="InterPro" id="IPR015500">
    <property type="entry name" value="Peptidase_S8_subtilisin-rel"/>
</dbReference>
<dbReference type="PROSITE" id="PS00137">
    <property type="entry name" value="SUBTILASE_HIS"/>
    <property type="match status" value="1"/>
</dbReference>
<keyword evidence="8" id="KW-0472">Membrane</keyword>
<comment type="similarity">
    <text evidence="1 6">Belongs to the peptidase S8 family.</text>
</comment>
<accession>A0ABD5V8Z3</accession>
<dbReference type="GO" id="GO:0004252">
    <property type="term" value="F:serine-type endopeptidase activity"/>
    <property type="evidence" value="ECO:0007669"/>
    <property type="project" value="UniProtKB-UniRule"/>
</dbReference>
<proteinExistence type="inferred from homology"/>
<keyword evidence="4 6" id="KW-0720">Serine protease</keyword>
<feature type="transmembrane region" description="Helical" evidence="8">
    <location>
        <begin position="1188"/>
        <end position="1206"/>
    </location>
</feature>
<sequence length="1210" mass="126406">MASPTDGATGPAEVALTTHDVDGSTAGAAFPAAERSTLPEHASPAGDGEQLTLLSGQTVTAVQSNGETGYRTTDDAALRRVETADGTYVLPAGVDLERFSPALFDVDYLFRNGYDDAESTRVVVSLDADFDSGQHRAWAAQMGLRFHHRLEDSDAIVASVPASDDGEAFRNLRTSPVVEYVSLDTGPASDARTTQSTDDGDAAAAGDEPVVAVIDTGVDETHPDLDDGAEVLEKDYTETGGEATDVSGHGTHVAGVMLGSGDASDGRHAGVASDAKYMDLKVANTAGGGKLSDVLSAIEFASKNGADVIYVGVDVDADRRQVRTLVEPAVDAAVERGSLVVAPVGGKPVPKTSPDSGVREFWSASHGIGAAPGVLTVGTTTPQGDVAAFSERGPTASAHLAPDVVAPGFYVRGAASDDRIGADEVESDYTTKTGTSVSAALVGGHAAALLSERADLQPSDVESLLVSTADPLEGRNVYEHGGGSVDASHAANTTLYVSPGTISFGARESGTTLSRVVTIENTGDDARTVSLDATAVEIADDRAGAVELNRSTVTVPAGDSAAVRLTVETGSDGGVYAGRLTVTPERGDSLSTSFGYARSHTLRVNKTAGGDAQDVASDPLLVTSNVPEYERSRLTSLNDSTMTYRTFGNDVTVGSIGSDERTGEMVMVAKTVDVDGDGTVVLNESDTVRYEIDAGALEETAGNQMALYSEGVIQRRFAGDGKSTLFELRSVRARQQSVRFSQSPEFNASVAATLVPRSSVSRSSENFDAPDVYLLHYATVGVDGPETFTAEPGRLAEIDVTYYRNGRGSSYSVIPYVQTVTWREGGSLGIPLRIGDRVRQTVHVTPQTAAYGFGAYGGGEERQWGGWANPQVPRADSSRIVTVNVHPTTGRLLKWRLQDGRFTTKAAQKKDLSHEVLRDFGPEPNTFVVDIGNDSARVFDSQGPGAVVKAPLPVAEGESVTLYTIGRNPSQNRSTMTQSVYHGTYEPGTDTQPPRLDVYWLENLTVYNTVPRGEATVRLKVKEDSNVTVLGAIGKFDVATVSGDEPKEVVQRALENDDYEALLSAFVEGSVAPDAVSKVGPQTYEVTADTSSFSEGDRLDVRVLAVDESGNLMMVTSENATVIGDGPAGPGEGAYKSEEGITVPTTTEATTTSSTTAAPTTATATETPSTSAPTRTTKTTAASDGSPGFSGLVAVLAVVAAVALGLRKRD</sequence>
<evidence type="ECO:0000259" key="9">
    <source>
        <dbReference type="Pfam" id="PF00082"/>
    </source>
</evidence>
<feature type="active site" description="Charge relay system" evidence="5 6">
    <location>
        <position position="215"/>
    </location>
</feature>
<dbReference type="PANTHER" id="PTHR43806">
    <property type="entry name" value="PEPTIDASE S8"/>
    <property type="match status" value="1"/>
</dbReference>
<evidence type="ECO:0000256" key="3">
    <source>
        <dbReference type="ARBA" id="ARBA00022801"/>
    </source>
</evidence>
<dbReference type="InterPro" id="IPR036852">
    <property type="entry name" value="Peptidase_S8/S53_dom_sf"/>
</dbReference>
<dbReference type="RefSeq" id="WP_336348882.1">
    <property type="nucleotide sequence ID" value="NZ_JAZAQL010000001.1"/>
</dbReference>
<feature type="region of interest" description="Disordered" evidence="7">
    <location>
        <begin position="184"/>
        <end position="207"/>
    </location>
</feature>
<feature type="active site" description="Charge relay system" evidence="5 6">
    <location>
        <position position="249"/>
    </location>
</feature>
<keyword evidence="2 6" id="KW-0645">Protease</keyword>
<feature type="compositionally biased region" description="Low complexity" evidence="7">
    <location>
        <begin position="1144"/>
        <end position="1183"/>
    </location>
</feature>
<dbReference type="SUPFAM" id="SSF52743">
    <property type="entry name" value="Subtilisin-like"/>
    <property type="match status" value="1"/>
</dbReference>
<dbReference type="Gene3D" id="3.40.50.200">
    <property type="entry name" value="Peptidase S8/S53 domain"/>
    <property type="match status" value="1"/>
</dbReference>
<protein>
    <submittedName>
        <fullName evidence="10">S8 family serine peptidase</fullName>
    </submittedName>
</protein>
<keyword evidence="8" id="KW-1133">Transmembrane helix</keyword>
<evidence type="ECO:0000256" key="6">
    <source>
        <dbReference type="PROSITE-ProRule" id="PRU01240"/>
    </source>
</evidence>
<dbReference type="InterPro" id="IPR022398">
    <property type="entry name" value="Peptidase_S8_His-AS"/>
</dbReference>
<feature type="domain" description="Peptidase S8/S53" evidence="9">
    <location>
        <begin position="206"/>
        <end position="473"/>
    </location>
</feature>
<keyword evidence="3 6" id="KW-0378">Hydrolase</keyword>
<dbReference type="PRINTS" id="PR00723">
    <property type="entry name" value="SUBTILISIN"/>
</dbReference>
<organism evidence="10 11">
    <name type="scientific">Halorubellus litoreus</name>
    <dbReference type="NCBI Taxonomy" id="755308"/>
    <lineage>
        <taxon>Archaea</taxon>
        <taxon>Methanobacteriati</taxon>
        <taxon>Methanobacteriota</taxon>
        <taxon>Stenosarchaea group</taxon>
        <taxon>Halobacteria</taxon>
        <taxon>Halobacteriales</taxon>
        <taxon>Halorubellaceae</taxon>
        <taxon>Halorubellus</taxon>
    </lineage>
</organism>
<evidence type="ECO:0000313" key="10">
    <source>
        <dbReference type="EMBL" id="MFC6951874.1"/>
    </source>
</evidence>
<dbReference type="InterPro" id="IPR013783">
    <property type="entry name" value="Ig-like_fold"/>
</dbReference>
<gene>
    <name evidence="10" type="ORF">ACFQGB_03270</name>
</gene>
<reference evidence="10 11" key="1">
    <citation type="journal article" date="2019" name="Int. J. Syst. Evol. Microbiol.">
        <title>The Global Catalogue of Microorganisms (GCM) 10K type strain sequencing project: providing services to taxonomists for standard genome sequencing and annotation.</title>
        <authorList>
            <consortium name="The Broad Institute Genomics Platform"/>
            <consortium name="The Broad Institute Genome Sequencing Center for Infectious Disease"/>
            <person name="Wu L."/>
            <person name="Ma J."/>
        </authorList>
    </citation>
    <scope>NUCLEOTIDE SEQUENCE [LARGE SCALE GENOMIC DNA]</scope>
    <source>
        <strain evidence="10 11">GX26</strain>
    </source>
</reference>
<dbReference type="PROSITE" id="PS00136">
    <property type="entry name" value="SUBTILASE_ASP"/>
    <property type="match status" value="1"/>
</dbReference>
<dbReference type="EMBL" id="JBHSXN010000001">
    <property type="protein sequence ID" value="MFC6951874.1"/>
    <property type="molecule type" value="Genomic_DNA"/>
</dbReference>
<evidence type="ECO:0000313" key="11">
    <source>
        <dbReference type="Proteomes" id="UP001596395"/>
    </source>
</evidence>
<name>A0ABD5V8Z3_9EURY</name>
<keyword evidence="8" id="KW-0812">Transmembrane</keyword>
<dbReference type="PROSITE" id="PS51892">
    <property type="entry name" value="SUBTILASE"/>
    <property type="match status" value="1"/>
</dbReference>